<evidence type="ECO:0000313" key="3">
    <source>
        <dbReference type="Proteomes" id="UP001305815"/>
    </source>
</evidence>
<organism evidence="2 3">
    <name type="scientific">Claveliimonas bilis</name>
    <dbReference type="NCBI Taxonomy" id="3028070"/>
    <lineage>
        <taxon>Bacteria</taxon>
        <taxon>Bacillati</taxon>
        <taxon>Bacillota</taxon>
        <taxon>Clostridia</taxon>
        <taxon>Lachnospirales</taxon>
        <taxon>Lachnospiraceae</taxon>
        <taxon>Claveliimonas</taxon>
    </lineage>
</organism>
<sequence length="288" mass="31765">MLNMIKMEVYRMFHTKSAYIIMLVMVFCVLFTNYMSFDEYNAETEAMKTAPVNAEVSYTDSQGGENETPNLGLTVTLPTTPGERVTVYDLFFANVQGKFIALFIAIFTVIFSNADLNSGFVKNTAGQVRNRFGLVAAKTVAVVLYTILTLVIFTILEVISARVLFGYLEWGNVGEFLSYFGIQAVLHCAFMIVLTAVSVILRSNVLSMLLGVCLCMNLTMMLYGMVNLLIQKLGFESFDFMAHTVTGKISMIPMEMSGADVRSALIIAAAFTVCALALAGTVFQKRDV</sequence>
<feature type="transmembrane region" description="Helical" evidence="1">
    <location>
        <begin position="208"/>
        <end position="230"/>
    </location>
</feature>
<feature type="transmembrane region" description="Helical" evidence="1">
    <location>
        <begin position="176"/>
        <end position="201"/>
    </location>
</feature>
<evidence type="ECO:0000313" key="2">
    <source>
        <dbReference type="EMBL" id="BDZ76682.1"/>
    </source>
</evidence>
<keyword evidence="1" id="KW-0472">Membrane</keyword>
<gene>
    <name evidence="2" type="ORF">Lac1_08650</name>
</gene>
<dbReference type="Proteomes" id="UP001305815">
    <property type="component" value="Chromosome"/>
</dbReference>
<feature type="transmembrane region" description="Helical" evidence="1">
    <location>
        <begin position="20"/>
        <end position="37"/>
    </location>
</feature>
<protein>
    <recommendedName>
        <fullName evidence="4">ABC transporter permease</fullName>
    </recommendedName>
</protein>
<evidence type="ECO:0008006" key="4">
    <source>
        <dbReference type="Google" id="ProtNLM"/>
    </source>
</evidence>
<evidence type="ECO:0000256" key="1">
    <source>
        <dbReference type="SAM" id="Phobius"/>
    </source>
</evidence>
<dbReference type="PANTHER" id="PTHR37305">
    <property type="entry name" value="INTEGRAL MEMBRANE PROTEIN-RELATED"/>
    <property type="match status" value="1"/>
</dbReference>
<name>A0ABM8I1C0_9FIRM</name>
<reference evidence="3" key="1">
    <citation type="journal article" date="2023" name="Int. J. Syst. Evol. Microbiol.">
        <title>Claveliimonas bilis gen. nov., sp. nov., deoxycholic acid-producing bacteria isolated from human faeces, and reclassification of Sellimonas monacensis Zenner et al. 2021 as Claveliimonas monacensis comb. nov.</title>
        <authorList>
            <person name="Hisatomi A."/>
            <person name="Kastawa N.W.E.P.G."/>
            <person name="Song I."/>
            <person name="Ohkuma M."/>
            <person name="Fukiya S."/>
            <person name="Sakamoto M."/>
        </authorList>
    </citation>
    <scope>NUCLEOTIDE SEQUENCE [LARGE SCALE GENOMIC DNA]</scope>
    <source>
        <strain evidence="3">12BBH14</strain>
    </source>
</reference>
<accession>A0ABM8I1C0</accession>
<dbReference type="RefSeq" id="WP_230106916.1">
    <property type="nucleotide sequence ID" value="NZ_AP024845.1"/>
</dbReference>
<feature type="transmembrane region" description="Helical" evidence="1">
    <location>
        <begin position="263"/>
        <end position="283"/>
    </location>
</feature>
<keyword evidence="1" id="KW-1133">Transmembrane helix</keyword>
<proteinExistence type="predicted"/>
<dbReference type="PANTHER" id="PTHR37305:SF1">
    <property type="entry name" value="MEMBRANE PROTEIN"/>
    <property type="match status" value="1"/>
</dbReference>
<dbReference type="EMBL" id="AP027742">
    <property type="protein sequence ID" value="BDZ76682.1"/>
    <property type="molecule type" value="Genomic_DNA"/>
</dbReference>
<keyword evidence="1" id="KW-0812">Transmembrane</keyword>
<feature type="transmembrane region" description="Helical" evidence="1">
    <location>
        <begin position="132"/>
        <end position="156"/>
    </location>
</feature>
<feature type="transmembrane region" description="Helical" evidence="1">
    <location>
        <begin position="90"/>
        <end position="111"/>
    </location>
</feature>
<keyword evidence="3" id="KW-1185">Reference proteome</keyword>